<accession>A0A8H2E135</accession>
<sequence length="106" mass="12298">MNIRSANFLQKGSCRVNFRKHHDIETSVADPYKLSKRVVHTYKNRMIIASDRTDLLIPRINSLANSQEAWTKLYVLELVFVGGNTTKSLPSLKFGFGTHRRLREMY</sequence>
<dbReference type="Proteomes" id="UP000297595">
    <property type="component" value="Unassembled WGS sequence"/>
</dbReference>
<evidence type="ECO:0000313" key="2">
    <source>
        <dbReference type="Proteomes" id="UP000297595"/>
    </source>
</evidence>
<reference evidence="1 2" key="1">
    <citation type="submission" date="2019-03" db="EMBL/GenBank/DDBJ databases">
        <title>Nematode-trapping fungi genome.</title>
        <authorList>
            <person name="Vidal-Diez De Ulzurrun G."/>
        </authorList>
    </citation>
    <scope>NUCLEOTIDE SEQUENCE [LARGE SCALE GENOMIC DNA]</scope>
    <source>
        <strain evidence="1 2">TWF154</strain>
    </source>
</reference>
<protein>
    <submittedName>
        <fullName evidence="1">Uncharacterized protein</fullName>
    </submittedName>
</protein>
<proteinExistence type="predicted"/>
<organism evidence="1 2">
    <name type="scientific">Orbilia oligospora</name>
    <name type="common">Nematode-trapping fungus</name>
    <name type="synonym">Arthrobotrys oligospora</name>
    <dbReference type="NCBI Taxonomy" id="2813651"/>
    <lineage>
        <taxon>Eukaryota</taxon>
        <taxon>Fungi</taxon>
        <taxon>Dikarya</taxon>
        <taxon>Ascomycota</taxon>
        <taxon>Pezizomycotina</taxon>
        <taxon>Orbiliomycetes</taxon>
        <taxon>Orbiliales</taxon>
        <taxon>Orbiliaceae</taxon>
        <taxon>Orbilia</taxon>
    </lineage>
</organism>
<evidence type="ECO:0000313" key="1">
    <source>
        <dbReference type="EMBL" id="TGJ68698.1"/>
    </source>
</evidence>
<gene>
    <name evidence="1" type="ORF">EYR41_004789</name>
</gene>
<dbReference type="EMBL" id="SOZJ01000003">
    <property type="protein sequence ID" value="TGJ68698.1"/>
    <property type="molecule type" value="Genomic_DNA"/>
</dbReference>
<comment type="caution">
    <text evidence="1">The sequence shown here is derived from an EMBL/GenBank/DDBJ whole genome shotgun (WGS) entry which is preliminary data.</text>
</comment>
<dbReference type="AlphaFoldDB" id="A0A8H2E135"/>
<name>A0A8H2E135_ORBOL</name>